<protein>
    <submittedName>
        <fullName evidence="2">Antitoxin component YwqK of the YwqJK toxin-antitoxin module</fullName>
    </submittedName>
</protein>
<proteinExistence type="predicted"/>
<keyword evidence="1" id="KW-0732">Signal</keyword>
<gene>
    <name evidence="2" type="ORF">SAMN06265376_105336</name>
</gene>
<dbReference type="OrthoDB" id="9812747at2"/>
<evidence type="ECO:0000313" key="3">
    <source>
        <dbReference type="Proteomes" id="UP000198379"/>
    </source>
</evidence>
<dbReference type="RefSeq" id="WP_089372579.1">
    <property type="nucleotide sequence ID" value="NZ_BMEP01000006.1"/>
</dbReference>
<dbReference type="Pfam" id="PF07661">
    <property type="entry name" value="MORN_2"/>
    <property type="match status" value="5"/>
</dbReference>
<feature type="signal peptide" evidence="1">
    <location>
        <begin position="1"/>
        <end position="20"/>
    </location>
</feature>
<evidence type="ECO:0000313" key="2">
    <source>
        <dbReference type="EMBL" id="SNS02735.1"/>
    </source>
</evidence>
<feature type="chain" id="PRO_5012059750" evidence="1">
    <location>
        <begin position="21"/>
        <end position="267"/>
    </location>
</feature>
<reference evidence="2 3" key="1">
    <citation type="submission" date="2017-06" db="EMBL/GenBank/DDBJ databases">
        <authorList>
            <person name="Kim H.J."/>
            <person name="Triplett B.A."/>
        </authorList>
    </citation>
    <scope>NUCLEOTIDE SEQUENCE [LARGE SCALE GENOMIC DNA]</scope>
    <source>
        <strain evidence="2 3">DSM 25597</strain>
    </source>
</reference>
<accession>A0A239B480</accession>
<sequence>MKSKLVTLLITLFTISTLFSQNECFEFFYDNGNPLSIECYNDKGERINTWKFFFDNKQLKREETYKNNNITGEVIVYFRDGNIHKKIKYSKKGKYRVERIFNKQGKKVAIQNYSYYKEDGKWIKYYEKTQKIQSEANYKDGKKNGKYIIYAINGIKMKEENYKDGKLHGKSMNYYKNGNPREEKIYNMNVPVGKYISYYENGIVKSILEYGENRKILNLIEANDSDGNPLDKGTLKDGNGVYYEYDNNGKIKRTYEVVNGNRRYKKS</sequence>
<dbReference type="AlphaFoldDB" id="A0A239B480"/>
<dbReference type="SUPFAM" id="SSF82185">
    <property type="entry name" value="Histone H3 K4-specific methyltransferase SET7/9 N-terminal domain"/>
    <property type="match status" value="2"/>
</dbReference>
<dbReference type="InterPro" id="IPR011652">
    <property type="entry name" value="MORN_2"/>
</dbReference>
<organism evidence="2 3">
    <name type="scientific">Dokdonia pacifica</name>
    <dbReference type="NCBI Taxonomy" id="1627892"/>
    <lineage>
        <taxon>Bacteria</taxon>
        <taxon>Pseudomonadati</taxon>
        <taxon>Bacteroidota</taxon>
        <taxon>Flavobacteriia</taxon>
        <taxon>Flavobacteriales</taxon>
        <taxon>Flavobacteriaceae</taxon>
        <taxon>Dokdonia</taxon>
    </lineage>
</organism>
<keyword evidence="3" id="KW-1185">Reference proteome</keyword>
<dbReference type="Gene3D" id="3.90.930.1">
    <property type="match status" value="2"/>
</dbReference>
<dbReference type="EMBL" id="FZNY01000005">
    <property type="protein sequence ID" value="SNS02735.1"/>
    <property type="molecule type" value="Genomic_DNA"/>
</dbReference>
<dbReference type="Proteomes" id="UP000198379">
    <property type="component" value="Unassembled WGS sequence"/>
</dbReference>
<name>A0A239B480_9FLAO</name>
<evidence type="ECO:0000256" key="1">
    <source>
        <dbReference type="SAM" id="SignalP"/>
    </source>
</evidence>